<dbReference type="EMBL" id="LBOK01000003">
    <property type="protein sequence ID" value="KKP37476.1"/>
    <property type="molecule type" value="Genomic_DNA"/>
</dbReference>
<comment type="caution">
    <text evidence="2">The sequence shown here is derived from an EMBL/GenBank/DDBJ whole genome shotgun (WGS) entry which is preliminary data.</text>
</comment>
<gene>
    <name evidence="2" type="ORF">UR23_C0003G0011</name>
</gene>
<dbReference type="Proteomes" id="UP000034349">
    <property type="component" value="Unassembled WGS sequence"/>
</dbReference>
<keyword evidence="1" id="KW-0812">Transmembrane</keyword>
<reference evidence="2 3" key="1">
    <citation type="journal article" date="2015" name="Nature">
        <title>rRNA introns, odd ribosomes, and small enigmatic genomes across a large radiation of phyla.</title>
        <authorList>
            <person name="Brown C.T."/>
            <person name="Hug L.A."/>
            <person name="Thomas B.C."/>
            <person name="Sharon I."/>
            <person name="Castelle C.J."/>
            <person name="Singh A."/>
            <person name="Wilkins M.J."/>
            <person name="Williams K.H."/>
            <person name="Banfield J.F."/>
        </authorList>
    </citation>
    <scope>NUCLEOTIDE SEQUENCE [LARGE SCALE GENOMIC DNA]</scope>
</reference>
<proteinExistence type="predicted"/>
<keyword evidence="1" id="KW-1133">Transmembrane helix</keyword>
<dbReference type="AlphaFoldDB" id="A0A0F9ZF11"/>
<name>A0A0F9ZF11_9BACT</name>
<feature type="transmembrane region" description="Helical" evidence="1">
    <location>
        <begin position="20"/>
        <end position="43"/>
    </location>
</feature>
<protein>
    <recommendedName>
        <fullName evidence="4">Type 4 fimbrial biogenesis protein PilX N-terminal domain-containing protein</fullName>
    </recommendedName>
</protein>
<evidence type="ECO:0008006" key="4">
    <source>
        <dbReference type="Google" id="ProtNLM"/>
    </source>
</evidence>
<organism evidence="2 3">
    <name type="scientific">Candidatus Roizmanbacteria bacterium GW2011_GWA2_32_13</name>
    <dbReference type="NCBI Taxonomy" id="1618475"/>
    <lineage>
        <taxon>Bacteria</taxon>
        <taxon>Candidatus Roizmaniibacteriota</taxon>
    </lineage>
</organism>
<accession>A0A0F9ZF11</accession>
<sequence>MKPNLLKPWPVYGKNRKGQAFVSLMMFVMVAMTVITSTITTVISNTRAASEGQQAVDAYYVAEAGAENALMRVLRDPTYTGETLPVGNNSAVISISGSTITSTGQVNNLTRKIQVVTSYNNNQMVITSWQEIP</sequence>
<keyword evidence="1" id="KW-0472">Membrane</keyword>
<evidence type="ECO:0000313" key="2">
    <source>
        <dbReference type="EMBL" id="KKP37476.1"/>
    </source>
</evidence>
<evidence type="ECO:0000256" key="1">
    <source>
        <dbReference type="SAM" id="Phobius"/>
    </source>
</evidence>
<evidence type="ECO:0000313" key="3">
    <source>
        <dbReference type="Proteomes" id="UP000034349"/>
    </source>
</evidence>